<evidence type="ECO:0000259" key="7">
    <source>
        <dbReference type="Pfam" id="PF07992"/>
    </source>
</evidence>
<organism evidence="8 9">
    <name type="scientific">Cytobacillus eiseniae</name>
    <dbReference type="NCBI Taxonomy" id="762947"/>
    <lineage>
        <taxon>Bacteria</taxon>
        <taxon>Bacillati</taxon>
        <taxon>Bacillota</taxon>
        <taxon>Bacilli</taxon>
        <taxon>Bacillales</taxon>
        <taxon>Bacillaceae</taxon>
        <taxon>Cytobacillus</taxon>
    </lineage>
</organism>
<accession>A0ABS4REY1</accession>
<dbReference type="InterPro" id="IPR050097">
    <property type="entry name" value="Ferredoxin-NADP_redctase_2"/>
</dbReference>
<dbReference type="RefSeq" id="WP_066397486.1">
    <property type="nucleotide sequence ID" value="NZ_JAGIKZ010000003.1"/>
</dbReference>
<dbReference type="PRINTS" id="PR00368">
    <property type="entry name" value="FADPNR"/>
</dbReference>
<feature type="binding site" evidence="6">
    <location>
        <position position="41"/>
    </location>
    <ligand>
        <name>FAD</name>
        <dbReference type="ChEBI" id="CHEBI:57692"/>
    </ligand>
</feature>
<proteinExistence type="inferred from homology"/>
<keyword evidence="2 6" id="KW-0285">Flavoprotein</keyword>
<feature type="binding site" evidence="6">
    <location>
        <position position="85"/>
    </location>
    <ligand>
        <name>FAD</name>
        <dbReference type="ChEBI" id="CHEBI:57692"/>
    </ligand>
</feature>
<comment type="similarity">
    <text evidence="6">Belongs to the ferredoxin--NADP reductase type 2 family.</text>
</comment>
<protein>
    <recommendedName>
        <fullName evidence="6">Ferredoxin--NADP reductase</fullName>
        <shortName evidence="6">FNR</shortName>
        <shortName evidence="6">Fd-NADP(+) reductase</shortName>
        <ecNumber evidence="6">1.18.1.2</ecNumber>
    </recommendedName>
</protein>
<dbReference type="EC" id="1.18.1.2" evidence="6"/>
<dbReference type="InterPro" id="IPR022890">
    <property type="entry name" value="Fd--NADP_Rdtase_type_2"/>
</dbReference>
<dbReference type="EMBL" id="JAGIKZ010000003">
    <property type="protein sequence ID" value="MBP2240377.1"/>
    <property type="molecule type" value="Genomic_DNA"/>
</dbReference>
<comment type="caution">
    <text evidence="6">Lacks conserved residue(s) required for the propagation of feature annotation.</text>
</comment>
<dbReference type="PRINTS" id="PR00469">
    <property type="entry name" value="PNDRDTASEII"/>
</dbReference>
<dbReference type="GO" id="GO:0004791">
    <property type="term" value="F:thioredoxin-disulfide reductase (NADPH) activity"/>
    <property type="evidence" value="ECO:0007669"/>
    <property type="project" value="UniProtKB-EC"/>
</dbReference>
<comment type="catalytic activity">
    <reaction evidence="6">
        <text>2 reduced [2Fe-2S]-[ferredoxin] + NADP(+) + H(+) = 2 oxidized [2Fe-2S]-[ferredoxin] + NADPH</text>
        <dbReference type="Rhea" id="RHEA:20125"/>
        <dbReference type="Rhea" id="RHEA-COMP:10000"/>
        <dbReference type="Rhea" id="RHEA-COMP:10001"/>
        <dbReference type="ChEBI" id="CHEBI:15378"/>
        <dbReference type="ChEBI" id="CHEBI:33737"/>
        <dbReference type="ChEBI" id="CHEBI:33738"/>
        <dbReference type="ChEBI" id="CHEBI:57783"/>
        <dbReference type="ChEBI" id="CHEBI:58349"/>
        <dbReference type="EC" id="1.18.1.2"/>
    </reaction>
</comment>
<feature type="binding site" evidence="6">
    <location>
        <position position="45"/>
    </location>
    <ligand>
        <name>FAD</name>
        <dbReference type="ChEBI" id="CHEBI:57692"/>
    </ligand>
</feature>
<dbReference type="Pfam" id="PF07992">
    <property type="entry name" value="Pyr_redox_2"/>
    <property type="match status" value="1"/>
</dbReference>
<evidence type="ECO:0000256" key="2">
    <source>
        <dbReference type="ARBA" id="ARBA00022630"/>
    </source>
</evidence>
<dbReference type="PANTHER" id="PTHR48105">
    <property type="entry name" value="THIOREDOXIN REDUCTASE 1-RELATED-RELATED"/>
    <property type="match status" value="1"/>
</dbReference>
<reference evidence="8 9" key="1">
    <citation type="submission" date="2021-03" db="EMBL/GenBank/DDBJ databases">
        <title>Genomic Encyclopedia of Type Strains, Phase IV (KMG-IV): sequencing the most valuable type-strain genomes for metagenomic binning, comparative biology and taxonomic classification.</title>
        <authorList>
            <person name="Goeker M."/>
        </authorList>
    </citation>
    <scope>NUCLEOTIDE SEQUENCE [LARGE SCALE GENOMIC DNA]</scope>
    <source>
        <strain evidence="8 9">DSM 26675</strain>
    </source>
</reference>
<keyword evidence="9" id="KW-1185">Reference proteome</keyword>
<comment type="subunit">
    <text evidence="1 6">Homodimer.</text>
</comment>
<feature type="binding site" evidence="6">
    <location>
        <position position="322"/>
    </location>
    <ligand>
        <name>FAD</name>
        <dbReference type="ChEBI" id="CHEBI:57692"/>
    </ligand>
</feature>
<dbReference type="SUPFAM" id="SSF51905">
    <property type="entry name" value="FAD/NAD(P)-binding domain"/>
    <property type="match status" value="1"/>
</dbReference>
<dbReference type="InterPro" id="IPR023753">
    <property type="entry name" value="FAD/NAD-binding_dom"/>
</dbReference>
<keyword evidence="5 6" id="KW-0560">Oxidoreductase</keyword>
<comment type="caution">
    <text evidence="8">The sequence shown here is derived from an EMBL/GenBank/DDBJ whole genome shotgun (WGS) entry which is preliminary data.</text>
</comment>
<dbReference type="Proteomes" id="UP001519293">
    <property type="component" value="Unassembled WGS sequence"/>
</dbReference>
<feature type="binding site" evidence="6">
    <location>
        <position position="118"/>
    </location>
    <ligand>
        <name>FAD</name>
        <dbReference type="ChEBI" id="CHEBI:57692"/>
    </ligand>
</feature>
<evidence type="ECO:0000313" key="8">
    <source>
        <dbReference type="EMBL" id="MBP2240377.1"/>
    </source>
</evidence>
<evidence type="ECO:0000256" key="4">
    <source>
        <dbReference type="ARBA" id="ARBA00022857"/>
    </source>
</evidence>
<feature type="domain" description="FAD/NAD(P)-binding" evidence="7">
    <location>
        <begin position="4"/>
        <end position="285"/>
    </location>
</feature>
<name>A0ABS4REY1_9BACI</name>
<dbReference type="InterPro" id="IPR036188">
    <property type="entry name" value="FAD/NAD-bd_sf"/>
</dbReference>
<feature type="binding site" evidence="6">
    <location>
        <position position="33"/>
    </location>
    <ligand>
        <name>FAD</name>
        <dbReference type="ChEBI" id="CHEBI:57692"/>
    </ligand>
</feature>
<gene>
    <name evidence="8" type="ORF">J2Z40_000932</name>
</gene>
<evidence type="ECO:0000256" key="1">
    <source>
        <dbReference type="ARBA" id="ARBA00011738"/>
    </source>
</evidence>
<keyword evidence="3 6" id="KW-0274">FAD</keyword>
<feature type="binding site" evidence="6">
    <location>
        <position position="281"/>
    </location>
    <ligand>
        <name>FAD</name>
        <dbReference type="ChEBI" id="CHEBI:57692"/>
    </ligand>
</feature>
<comment type="cofactor">
    <cofactor evidence="6">
        <name>FAD</name>
        <dbReference type="ChEBI" id="CHEBI:57692"/>
    </cofactor>
    <text evidence="6">Binds 1 FAD per subunit.</text>
</comment>
<evidence type="ECO:0000313" key="9">
    <source>
        <dbReference type="Proteomes" id="UP001519293"/>
    </source>
</evidence>
<evidence type="ECO:0000256" key="3">
    <source>
        <dbReference type="ARBA" id="ARBA00022827"/>
    </source>
</evidence>
<dbReference type="Gene3D" id="3.50.50.60">
    <property type="entry name" value="FAD/NAD(P)-binding domain"/>
    <property type="match status" value="2"/>
</dbReference>
<evidence type="ECO:0000256" key="5">
    <source>
        <dbReference type="ARBA" id="ARBA00023002"/>
    </source>
</evidence>
<evidence type="ECO:0000256" key="6">
    <source>
        <dbReference type="HAMAP-Rule" id="MF_01685"/>
    </source>
</evidence>
<dbReference type="HAMAP" id="MF_01685">
    <property type="entry name" value="FENR2"/>
    <property type="match status" value="1"/>
</dbReference>
<sequence length="339" mass="37907">MEVFDVTIIGGGPAGLYAAFYSGLREMKVKVIEAQPYFGGKIQLYPDKVIWDVGGQPPTLACKLIDQIIRQGLTFNPSICLNEKITSIEKQDDLFIARSENQIHYSKTIILAIGGGIFSPQRLTVFENHLENIHYTIKSPSLYKNKRLVISGKGASAFDWANALAEIAEKVTVVVSDEKEKITPDVQKRLAENNVQILLQTSIVQAEVDDEERIISLMCENINTNERKQIFVDEVLINLGYDRDFTLLRNCDLPIQTVENSYIDGQPNGTTSVPGLFAIGDIIKHNAKLNMISGAFIDAANTVNKVKQYIDPKASKTAMVSTHNKMFKNRNDEIRKTIR</sequence>
<keyword evidence="4 6" id="KW-0521">NADP</keyword>